<dbReference type="GO" id="GO:0006351">
    <property type="term" value="P:DNA-templated transcription"/>
    <property type="evidence" value="ECO:0007669"/>
    <property type="project" value="InterPro"/>
</dbReference>
<dbReference type="InterPro" id="IPR044893">
    <property type="entry name" value="RNA_pol_Rpb1_clamp_domain"/>
</dbReference>
<dbReference type="Pfam" id="PF05000">
    <property type="entry name" value="RNA_pol_Rpb1_4"/>
    <property type="match status" value="1"/>
</dbReference>
<comment type="function">
    <text evidence="13">DNA-dependent RNA polymerase catalyzes the transcription of DNA into RNA using the four ribonucleoside triphosphates as substrates. Largest and catalytic core component of RNA polymerase III which synthesizes small RNAs, such as 5S rRNA and tRNAs. Forms the polymerase active center together with the second largest subunit. A single-stranded DNA template strand of the promoter is positioned within the central active site cleft of Pol III. A bridging helix emanates from RPC1 and crosses the cleft near the catalytic site and is thought to promote translocation of Pol III by acting as a ratchet that moves the RNA-DNA hybrid through the active site by switching from straight to bent conformations at each step of nucleotide addition.</text>
</comment>
<gene>
    <name evidence="16" type="ORF">B5V51_2445</name>
</gene>
<dbReference type="SUPFAM" id="SSF64484">
    <property type="entry name" value="beta and beta-prime subunits of DNA dependent RNA-polymerase"/>
    <property type="match status" value="2"/>
</dbReference>
<dbReference type="InterPro" id="IPR000722">
    <property type="entry name" value="RNA_pol_asu"/>
</dbReference>
<comment type="caution">
    <text evidence="16">The sequence shown here is derived from an EMBL/GenBank/DDBJ whole genome shotgun (WGS) entry which is preliminary data.</text>
</comment>
<keyword evidence="11" id="KW-0539">Nucleus</keyword>
<name>A0A2A4JHJ7_HELVI</name>
<evidence type="ECO:0000256" key="3">
    <source>
        <dbReference type="ARBA" id="ARBA00011206"/>
    </source>
</evidence>
<dbReference type="InterPro" id="IPR035698">
    <property type="entry name" value="RNAP_III_Rpc1_C"/>
</dbReference>
<comment type="similarity">
    <text evidence="2 14">Belongs to the RNA polymerase beta' chain family.</text>
</comment>
<evidence type="ECO:0000256" key="8">
    <source>
        <dbReference type="ARBA" id="ARBA00022833"/>
    </source>
</evidence>
<dbReference type="CDD" id="cd02736">
    <property type="entry name" value="RNAP_III_Rpc1_C"/>
    <property type="match status" value="1"/>
</dbReference>
<keyword evidence="4 14" id="KW-0240">DNA-directed RNA polymerase</keyword>
<dbReference type="SMART" id="SM00663">
    <property type="entry name" value="RPOLA_N"/>
    <property type="match status" value="1"/>
</dbReference>
<dbReference type="InterPro" id="IPR015700">
    <property type="entry name" value="RPC1"/>
</dbReference>
<keyword evidence="8" id="KW-0862">Zinc</keyword>
<dbReference type="Pfam" id="PF04997">
    <property type="entry name" value="RNA_pol_Rpb1_1"/>
    <property type="match status" value="1"/>
</dbReference>
<evidence type="ECO:0000256" key="7">
    <source>
        <dbReference type="ARBA" id="ARBA00022723"/>
    </source>
</evidence>
<dbReference type="FunFam" id="1.10.150.390:FF:000004">
    <property type="entry name" value="DNA-directed RNA polymerase subunit"/>
    <property type="match status" value="1"/>
</dbReference>
<dbReference type="InterPro" id="IPR042102">
    <property type="entry name" value="RNA_pol_Rpb1_3_sf"/>
</dbReference>
<dbReference type="InterPro" id="IPR006592">
    <property type="entry name" value="RNA_pol_N"/>
</dbReference>
<dbReference type="FunFam" id="1.10.274.100:FF:000003">
    <property type="entry name" value="DNA-directed RNA polymerase subunit"/>
    <property type="match status" value="1"/>
</dbReference>
<evidence type="ECO:0000256" key="1">
    <source>
        <dbReference type="ARBA" id="ARBA00004123"/>
    </source>
</evidence>
<evidence type="ECO:0000313" key="16">
    <source>
        <dbReference type="EMBL" id="PCG70910.1"/>
    </source>
</evidence>
<evidence type="ECO:0000256" key="11">
    <source>
        <dbReference type="ARBA" id="ARBA00023242"/>
    </source>
</evidence>
<dbReference type="PANTHER" id="PTHR48446:SF1">
    <property type="entry name" value="DNA-DIRECTED RNA POLYMERASE SUBUNIT BETA' N-TERMINAL SECTION"/>
    <property type="match status" value="1"/>
</dbReference>
<protein>
    <recommendedName>
        <fullName evidence="14">DNA-directed RNA polymerase subunit</fullName>
        <ecNumber evidence="14">2.7.7.6</ecNumber>
    </recommendedName>
</protein>
<dbReference type="Pfam" id="PF04983">
    <property type="entry name" value="RNA_pol_Rpb1_3"/>
    <property type="match status" value="1"/>
</dbReference>
<evidence type="ECO:0000256" key="2">
    <source>
        <dbReference type="ARBA" id="ARBA00006460"/>
    </source>
</evidence>
<dbReference type="EMBL" id="NWSH01001542">
    <property type="protein sequence ID" value="PCG70910.1"/>
    <property type="molecule type" value="Genomic_DNA"/>
</dbReference>
<keyword evidence="5 14" id="KW-0808">Transferase</keyword>
<proteinExistence type="inferred from homology"/>
<evidence type="ECO:0000256" key="9">
    <source>
        <dbReference type="ARBA" id="ARBA00022842"/>
    </source>
</evidence>
<dbReference type="Pfam" id="PF04998">
    <property type="entry name" value="RNA_pol_Rpb1_5"/>
    <property type="match status" value="2"/>
</dbReference>
<sequence>MPKEQYRETYVGRKISHVTFNVDSASAIQQAAHIQVITKNLYAQDGQRVPATYGVLDRRMGTNQKDANCETCGLGLAECVGHYGYIELALPVFHVGYFRSIITILQTICKECAKVMLAEPLKKSYRRKFMNPELSYLHKKNLRAAVLKKAKTCTKCPYCEALNGMVKKSPAGILKIIHDKYRTKKPTDPLVKRVLRDFHEAKESNKELGTMINSGLIIEMSPLEVLNLFRRIPDEDIPLLGMNAKLTRPEHLILTRLPVPPLCIRPSVVSEIKAGTNEDDLTMKQSEILLINDVIARHIASGGKSELVQEDWDYLQLHAALYINSEMSGIPLSMQPKKPGRGLVQRLKGKQGRFRGNLSGKRVDFSSRTVISPDPNLQIQEVGVPVHVAKILTYPERVFPANLQWLRQLVCNGPDVHPGANYVQQRGLKHKKYLKYGNREKIAQELKCGDIVERHLVDGDVVLFNRQPSLHKLSIMCHRAKVQPQRTFRFNECVCTPYNADFDGDEMNMHLPQTEEARAEALILMGNKSNLVTPRNGELLIAATQDFITGGYLITQRDSFFTRDEAHQLATCLLSGPDTNMRIDMPTPAILKPRMLWTGKQIFSLIMKPNKKCEVKANLETKGKNYTGNEDMCVQDSYVIIRNSELLCGSMDKSTLGSGTKKSIFYILLRDWGEEYAVRGMWRLARMASYYMMNRGFSFGIIDVTPGKKLIEAKNKLLESGYSKCDGYILEMEKGTLQCQPGCTMEETLEAVMLSELSSIRELAAKACFRELHPTNAPLIMAQSGSKGSNINISQMIACVGQQALNGKRVPNGFEDRSLPHFERHSKIPAARGFVENSFYSGLTPTEFFFHTMGGREGLVDTAVKTAETGYLQRRLVKSLEDLVLHYDMTVRNAMGEVVEFRYGSDGLDPSYMEGKDRPVDLARVLADVRAKYLSRDEDPLDGDGIILAAEETLALDDFKTCTQEFKNELLTFLKSIATKVRNLRTRYSHCGAIVKQLQRLTLTQLVQFLRVCHHKYQRSVIEPGTAVGALAAQSIGEPGTQMTLKTFHFAGVASMNITQGVPRVKEIINASRNISTPIITAELLQPHDQEFARRVKGRVEKTTLGEITTYIDEVYLPNECFLLIRLDAERIRLLCLEVNVESIVYSICTSKLKIKPANIHIVSDWAIKVSAEPGKHGGWLNMSLQQLARQLPPVVVKGLPQVSRAVIACDDTSSVVRYKLCVEGDGLRDVIATFGVDGRKTTSNNILEVYHTLGIEAAKSTIITEIQAVMEGHGMSVDRRHVELLAGQMTARGEVLGITRYGLARMKESVLNLASITTYIDEVYLPNECFLLIRLDAERIRLLCLEVNVESIVYSICTSKLKIKPANIHIVSDWAIKVSAEPGKHGGWLNMSLQQLARQLPPVVVKGLPQVSRAVIACDDTSSVVRYKLCVEGDGLRDVIATFGVDGRKTTSNNILEVYHTLGIEAAKSTIITEIQAVMEGHGMSVDRRHVELLAGQMTARGEVLGITRYGLARMKESVLNLASFEKTADHLFDAAYYGQTDCIEGVSESIILGVPAAIGTGVLQLMHAHPRPEPIVRRELLFDRPEYHSSIWE</sequence>
<accession>A0A2A4JHJ7</accession>
<keyword evidence="7" id="KW-0479">Metal-binding</keyword>
<comment type="catalytic activity">
    <reaction evidence="12 14">
        <text>RNA(n) + a ribonucleoside 5'-triphosphate = RNA(n+1) + diphosphate</text>
        <dbReference type="Rhea" id="RHEA:21248"/>
        <dbReference type="Rhea" id="RHEA-COMP:14527"/>
        <dbReference type="Rhea" id="RHEA-COMP:17342"/>
        <dbReference type="ChEBI" id="CHEBI:33019"/>
        <dbReference type="ChEBI" id="CHEBI:61557"/>
        <dbReference type="ChEBI" id="CHEBI:140395"/>
        <dbReference type="EC" id="2.7.7.6"/>
    </reaction>
</comment>
<dbReference type="PANTHER" id="PTHR48446">
    <property type="entry name" value="DNA-DIRECTED RNA POLYMERASE SUBUNIT BETA' N-TERMINAL SECTION"/>
    <property type="match status" value="1"/>
</dbReference>
<dbReference type="Pfam" id="PF00623">
    <property type="entry name" value="RNA_pol_Rpb1_2"/>
    <property type="match status" value="1"/>
</dbReference>
<keyword evidence="10 14" id="KW-0804">Transcription</keyword>
<comment type="subunit">
    <text evidence="3">Component of the RNA polymerase III (Pol III) complex consisting of 17 subunits.</text>
</comment>
<dbReference type="FunFam" id="4.10.860.120:FF:000004">
    <property type="entry name" value="DNA-directed RNA polymerase subunit"/>
    <property type="match status" value="1"/>
</dbReference>
<dbReference type="InterPro" id="IPR007081">
    <property type="entry name" value="RNA_pol_Rpb1_5"/>
</dbReference>
<dbReference type="FunFam" id="1.10.132.30:FF:000001">
    <property type="entry name" value="DNA-directed RNA polymerase subunit"/>
    <property type="match status" value="1"/>
</dbReference>
<dbReference type="STRING" id="7102.A0A2A4JHJ7"/>
<dbReference type="FunFam" id="2.40.40.20:FF:000019">
    <property type="entry name" value="DNA-directed RNA polymerase II subunit RPB1"/>
    <property type="match status" value="1"/>
</dbReference>
<dbReference type="GO" id="GO:0003677">
    <property type="term" value="F:DNA binding"/>
    <property type="evidence" value="ECO:0007669"/>
    <property type="project" value="InterPro"/>
</dbReference>
<dbReference type="GO" id="GO:0000428">
    <property type="term" value="C:DNA-directed RNA polymerase complex"/>
    <property type="evidence" value="ECO:0007669"/>
    <property type="project" value="UniProtKB-KW"/>
</dbReference>
<dbReference type="NCBIfam" id="NF006336">
    <property type="entry name" value="PRK08566.1"/>
    <property type="match status" value="1"/>
</dbReference>
<dbReference type="FunFam" id="3.30.1490.180:FF:000002">
    <property type="entry name" value="DNA-directed RNA polymerase subunit"/>
    <property type="match status" value="1"/>
</dbReference>
<keyword evidence="6 14" id="KW-0548">Nucleotidyltransferase</keyword>
<evidence type="ECO:0000256" key="4">
    <source>
        <dbReference type="ARBA" id="ARBA00022478"/>
    </source>
</evidence>
<organism evidence="16">
    <name type="scientific">Heliothis virescens</name>
    <name type="common">Tobacco budworm moth</name>
    <dbReference type="NCBI Taxonomy" id="7102"/>
    <lineage>
        <taxon>Eukaryota</taxon>
        <taxon>Metazoa</taxon>
        <taxon>Ecdysozoa</taxon>
        <taxon>Arthropoda</taxon>
        <taxon>Hexapoda</taxon>
        <taxon>Insecta</taxon>
        <taxon>Pterygota</taxon>
        <taxon>Neoptera</taxon>
        <taxon>Endopterygota</taxon>
        <taxon>Lepidoptera</taxon>
        <taxon>Glossata</taxon>
        <taxon>Ditrysia</taxon>
        <taxon>Noctuoidea</taxon>
        <taxon>Noctuidae</taxon>
        <taxon>Heliothinae</taxon>
        <taxon>Heliothis</taxon>
    </lineage>
</organism>
<evidence type="ECO:0000256" key="12">
    <source>
        <dbReference type="ARBA" id="ARBA00048552"/>
    </source>
</evidence>
<dbReference type="InterPro" id="IPR035697">
    <property type="entry name" value="RNAP_III_RPC1_N"/>
</dbReference>
<dbReference type="InterPro" id="IPR007080">
    <property type="entry name" value="RNA_pol_Rpb1_1"/>
</dbReference>
<evidence type="ECO:0000259" key="15">
    <source>
        <dbReference type="SMART" id="SM00663"/>
    </source>
</evidence>
<evidence type="ECO:0000256" key="6">
    <source>
        <dbReference type="ARBA" id="ARBA00022695"/>
    </source>
</evidence>
<evidence type="ECO:0000256" key="10">
    <source>
        <dbReference type="ARBA" id="ARBA00023163"/>
    </source>
</evidence>
<dbReference type="InterPro" id="IPR007066">
    <property type="entry name" value="RNA_pol_Rpb1_3"/>
</dbReference>
<evidence type="ECO:0000256" key="13">
    <source>
        <dbReference type="ARBA" id="ARBA00058108"/>
    </source>
</evidence>
<dbReference type="InterPro" id="IPR038120">
    <property type="entry name" value="Rpb1_funnel_sf"/>
</dbReference>
<evidence type="ECO:0000256" key="5">
    <source>
        <dbReference type="ARBA" id="ARBA00022679"/>
    </source>
</evidence>
<dbReference type="Gene3D" id="1.10.132.30">
    <property type="match status" value="1"/>
</dbReference>
<dbReference type="GO" id="GO:0046872">
    <property type="term" value="F:metal ion binding"/>
    <property type="evidence" value="ECO:0007669"/>
    <property type="project" value="UniProtKB-KW"/>
</dbReference>
<dbReference type="GO" id="GO:0003899">
    <property type="term" value="F:DNA-directed RNA polymerase activity"/>
    <property type="evidence" value="ECO:0007669"/>
    <property type="project" value="UniProtKB-EC"/>
</dbReference>
<dbReference type="Gene3D" id="4.10.860.120">
    <property type="entry name" value="RNA polymerase II, clamp domain"/>
    <property type="match status" value="1"/>
</dbReference>
<feature type="domain" description="RNA polymerase N-terminal" evidence="15">
    <location>
        <begin position="250"/>
        <end position="555"/>
    </location>
</feature>
<dbReference type="Gene3D" id="6.20.50.80">
    <property type="match status" value="1"/>
</dbReference>
<dbReference type="Gene3D" id="6.10.250.2940">
    <property type="match status" value="1"/>
</dbReference>
<evidence type="ECO:0000256" key="14">
    <source>
        <dbReference type="RuleBase" id="RU004279"/>
    </source>
</evidence>
<dbReference type="Gene3D" id="3.30.1490.180">
    <property type="entry name" value="RNA polymerase ii"/>
    <property type="match status" value="1"/>
</dbReference>
<dbReference type="EC" id="2.7.7.6" evidence="14"/>
<keyword evidence="9" id="KW-0460">Magnesium</keyword>
<dbReference type="InterPro" id="IPR007083">
    <property type="entry name" value="RNA_pol_Rpb1_4"/>
</dbReference>
<dbReference type="GO" id="GO:0005654">
    <property type="term" value="C:nucleoplasm"/>
    <property type="evidence" value="ECO:0007669"/>
    <property type="project" value="UniProtKB-ARBA"/>
</dbReference>
<comment type="subcellular location">
    <subcellularLocation>
        <location evidence="1">Nucleus</location>
    </subcellularLocation>
</comment>
<dbReference type="Gene3D" id="1.10.150.390">
    <property type="match status" value="1"/>
</dbReference>
<reference evidence="16" key="1">
    <citation type="submission" date="2017-09" db="EMBL/GenBank/DDBJ databases">
        <title>Contemporary evolution of a Lepidopteran species, Heliothis virescens, in response to modern agricultural practices.</title>
        <authorList>
            <person name="Fritz M.L."/>
            <person name="Deyonke A.M."/>
            <person name="Papanicolaou A."/>
            <person name="Micinski S."/>
            <person name="Westbrook J."/>
            <person name="Gould F."/>
        </authorList>
    </citation>
    <scope>NUCLEOTIDE SEQUENCE [LARGE SCALE GENOMIC DNA]</scope>
    <source>
        <strain evidence="16">HvINT-</strain>
        <tissue evidence="16">Whole body</tissue>
    </source>
</reference>
<dbReference type="CDD" id="cd02583">
    <property type="entry name" value="RNAP_III_RPC1_N"/>
    <property type="match status" value="1"/>
</dbReference>
<dbReference type="Gene3D" id="2.40.40.20">
    <property type="match status" value="1"/>
</dbReference>
<dbReference type="Gene3D" id="1.10.274.100">
    <property type="entry name" value="RNA polymerase Rpb1, domain 3"/>
    <property type="match status" value="1"/>
</dbReference>